<proteinExistence type="predicted"/>
<sequence>MTTLNRPVLQKQTNKNLQKFSIPLKISNYNPNFDAVGIDLGTTECCVSVIRKNGPDFVVLDQITGLRTMPSYVAFDEKVPKCGQIAIDRMRHKAEYTVYDSKRIIGKTFEEIVVDSLWPFNLVNQNDTVKILVETSNGQMLKNPEDISSALLKYIKNTTEIYQGKKLTEAIIAVPSSFTQKQINATANAAKLAGWETIHFIPEPVAAAFAYFMEIDIPNQSNIIICDCGGGTIDVCVANVTNNRLEVLCYDGDPYLGGRDFDKLLFNHFDAILKHKHGFDITKGSKKYVLKQKCRDIKHKLSAAYDDHLDVDDFDNNSNEVIKITRDDFEAMTSDLLLRIKNVILQAITKAELKRSQINYVFQVGGGCRMPMIKELLSNIFPHAKQECNLYPDWIVAHGAALYAYHLKTEANAIQLKETLRH</sequence>
<organism evidence="1 2">
    <name type="scientific">Panagrolaimus sp. ES5</name>
    <dbReference type="NCBI Taxonomy" id="591445"/>
    <lineage>
        <taxon>Eukaryota</taxon>
        <taxon>Metazoa</taxon>
        <taxon>Ecdysozoa</taxon>
        <taxon>Nematoda</taxon>
        <taxon>Chromadorea</taxon>
        <taxon>Rhabditida</taxon>
        <taxon>Tylenchina</taxon>
        <taxon>Panagrolaimomorpha</taxon>
        <taxon>Panagrolaimoidea</taxon>
        <taxon>Panagrolaimidae</taxon>
        <taxon>Panagrolaimus</taxon>
    </lineage>
</organism>
<evidence type="ECO:0000313" key="2">
    <source>
        <dbReference type="WBParaSite" id="ES5_v2.g21738.t1"/>
    </source>
</evidence>
<reference evidence="2" key="1">
    <citation type="submission" date="2022-11" db="UniProtKB">
        <authorList>
            <consortium name="WormBaseParasite"/>
        </authorList>
    </citation>
    <scope>IDENTIFICATION</scope>
</reference>
<dbReference type="Proteomes" id="UP000887579">
    <property type="component" value="Unplaced"/>
</dbReference>
<name>A0AC34FW47_9BILA</name>
<evidence type="ECO:0000313" key="1">
    <source>
        <dbReference type="Proteomes" id="UP000887579"/>
    </source>
</evidence>
<protein>
    <submittedName>
        <fullName evidence="2">Heat shock protein 70</fullName>
    </submittedName>
</protein>
<dbReference type="WBParaSite" id="ES5_v2.g21738.t1">
    <property type="protein sequence ID" value="ES5_v2.g21738.t1"/>
    <property type="gene ID" value="ES5_v2.g21738"/>
</dbReference>
<accession>A0AC34FW47</accession>